<keyword evidence="6" id="KW-1185">Reference proteome</keyword>
<dbReference type="InterPro" id="IPR000504">
    <property type="entry name" value="RRM_dom"/>
</dbReference>
<feature type="compositionally biased region" description="Basic and acidic residues" evidence="2">
    <location>
        <begin position="375"/>
        <end position="446"/>
    </location>
</feature>
<feature type="region of interest" description="Disordered" evidence="2">
    <location>
        <begin position="341"/>
        <end position="492"/>
    </location>
</feature>
<evidence type="ECO:0000313" key="4">
    <source>
        <dbReference type="EMBL" id="OMJ08666.1"/>
    </source>
</evidence>
<dbReference type="EMBL" id="LSSN01005557">
    <property type="protein sequence ID" value="OMJ09144.1"/>
    <property type="molecule type" value="Genomic_DNA"/>
</dbReference>
<evidence type="ECO:0000313" key="5">
    <source>
        <dbReference type="EMBL" id="OMJ09144.1"/>
    </source>
</evidence>
<feature type="compositionally biased region" description="Basic residues" evidence="2">
    <location>
        <begin position="359"/>
        <end position="374"/>
    </location>
</feature>
<evidence type="ECO:0000313" key="6">
    <source>
        <dbReference type="Proteomes" id="UP000187283"/>
    </source>
</evidence>
<dbReference type="GO" id="GO:0003723">
    <property type="term" value="F:RNA binding"/>
    <property type="evidence" value="ECO:0007669"/>
    <property type="project" value="UniProtKB-UniRule"/>
</dbReference>
<dbReference type="SUPFAM" id="SSF54928">
    <property type="entry name" value="RNA-binding domain, RBD"/>
    <property type="match status" value="2"/>
</dbReference>
<feature type="region of interest" description="Disordered" evidence="2">
    <location>
        <begin position="278"/>
        <end position="324"/>
    </location>
</feature>
<comment type="caution">
    <text evidence="4">The sequence shown here is derived from an EMBL/GenBank/DDBJ whole genome shotgun (WGS) entry which is preliminary data.</text>
</comment>
<dbReference type="Proteomes" id="UP000187283">
    <property type="component" value="Unassembled WGS sequence"/>
</dbReference>
<gene>
    <name evidence="5" type="ORF">AYI70_g11098</name>
    <name evidence="4" type="ORF">AYI70_g11398</name>
</gene>
<name>A0A1R1X1Z6_9FUNG</name>
<accession>A0A1R1X1Z6</accession>
<organism evidence="4 6">
    <name type="scientific">Smittium culicis</name>
    <dbReference type="NCBI Taxonomy" id="133412"/>
    <lineage>
        <taxon>Eukaryota</taxon>
        <taxon>Fungi</taxon>
        <taxon>Fungi incertae sedis</taxon>
        <taxon>Zoopagomycota</taxon>
        <taxon>Kickxellomycotina</taxon>
        <taxon>Harpellomycetes</taxon>
        <taxon>Harpellales</taxon>
        <taxon>Legeriomycetaceae</taxon>
        <taxon>Smittium</taxon>
    </lineage>
</organism>
<sequence length="492" mass="54995">MSTQKHIVKVSNLCPQVEEDDVRVIFSFIGEVIQTKLIVSAAGTKEALVTFSDTDSQELSIYLSGSELGDRKFQVSKVDPSLLTTDAISAFNTMTIPGSVISASYYANPQGHIAGPLGTEFQANAYGMLPGFGAPQPAAATYSIPLGNPEVIAMMASKPRQLEPIPPSIAAMIHPAILQHDPVKAEEISRTVYVGNISSTISDQELMDFFGCCGYVAYVKMAGDGSQPTRFAFIEFTTIDAAQTAMSMSGIMLAGRPLKINYSKNSINKPPLPGSASITSVSYTSNPPSATNSQYPQSSFSALPNTNSIPTSDQPSSLSVSEEDAMRKIKEAKEKLLQKYGVSSVSATSLEKSSESPKKSRSSRSRSNYRSRSRSYRDSRHSSSRYRDRSKDRNRSRDKYKSSERDRSRDRYRTSERDRSRDRYRSKERRRESARNRSRDREENKSRERRRSSDRKRSKERGGNKSREINRSRERISEKDDGRSKDRARERR</sequence>
<dbReference type="AlphaFoldDB" id="A0A1R1X1Z6"/>
<keyword evidence="1" id="KW-0694">RNA-binding</keyword>
<feature type="compositionally biased region" description="Basic and acidic residues" evidence="2">
    <location>
        <begin position="455"/>
        <end position="492"/>
    </location>
</feature>
<dbReference type="PANTHER" id="PTHR32343">
    <property type="entry name" value="SERINE/ARGININE-RICH SPLICING FACTOR"/>
    <property type="match status" value="1"/>
</dbReference>
<dbReference type="PROSITE" id="PS50102">
    <property type="entry name" value="RRM"/>
    <property type="match status" value="2"/>
</dbReference>
<feature type="compositionally biased region" description="Polar residues" evidence="2">
    <location>
        <begin position="341"/>
        <end position="351"/>
    </location>
</feature>
<dbReference type="OrthoDB" id="4726at2759"/>
<feature type="compositionally biased region" description="Polar residues" evidence="2">
    <location>
        <begin position="278"/>
        <end position="320"/>
    </location>
</feature>
<dbReference type="Gene3D" id="3.30.70.330">
    <property type="match status" value="2"/>
</dbReference>
<dbReference type="InterPro" id="IPR035979">
    <property type="entry name" value="RBD_domain_sf"/>
</dbReference>
<dbReference type="EMBL" id="LSSN01005726">
    <property type="protein sequence ID" value="OMJ08666.1"/>
    <property type="molecule type" value="Genomic_DNA"/>
</dbReference>
<protein>
    <submittedName>
        <fullName evidence="4">Splicing regulatory glutamine/lysine-rich protein 1</fullName>
    </submittedName>
</protein>
<reference evidence="4 6" key="1">
    <citation type="submission" date="2017-01" db="EMBL/GenBank/DDBJ databases">
        <authorList>
            <person name="Mah S.A."/>
            <person name="Swanson W.J."/>
            <person name="Moy G.W."/>
            <person name="Vacquier V.D."/>
        </authorList>
    </citation>
    <scope>NUCLEOTIDE SEQUENCE [LARGE SCALE GENOMIC DNA]</scope>
    <source>
        <strain evidence="4 6">GSMNP</strain>
    </source>
</reference>
<feature type="domain" description="RRM" evidence="3">
    <location>
        <begin position="6"/>
        <end position="80"/>
    </location>
</feature>
<evidence type="ECO:0000256" key="1">
    <source>
        <dbReference type="PROSITE-ProRule" id="PRU00176"/>
    </source>
</evidence>
<proteinExistence type="predicted"/>
<feature type="domain" description="RRM" evidence="3">
    <location>
        <begin position="190"/>
        <end position="265"/>
    </location>
</feature>
<dbReference type="InterPro" id="IPR012677">
    <property type="entry name" value="Nucleotide-bd_a/b_plait_sf"/>
</dbReference>
<evidence type="ECO:0000256" key="2">
    <source>
        <dbReference type="SAM" id="MobiDB-lite"/>
    </source>
</evidence>
<dbReference type="Pfam" id="PF00076">
    <property type="entry name" value="RRM_1"/>
    <property type="match status" value="2"/>
</dbReference>
<dbReference type="STRING" id="133412.A0A1R1X1Z6"/>
<dbReference type="PANTHER" id="PTHR32343:SF22">
    <property type="entry name" value="LD29830P"/>
    <property type="match status" value="1"/>
</dbReference>
<dbReference type="SMART" id="SM00360">
    <property type="entry name" value="RRM"/>
    <property type="match status" value="2"/>
</dbReference>
<evidence type="ECO:0000259" key="3">
    <source>
        <dbReference type="PROSITE" id="PS50102"/>
    </source>
</evidence>